<evidence type="ECO:0000256" key="5">
    <source>
        <dbReference type="ARBA" id="ARBA00022603"/>
    </source>
</evidence>
<keyword evidence="12" id="KW-1185">Reference proteome</keyword>
<dbReference type="GO" id="GO:0046872">
    <property type="term" value="F:metal ion binding"/>
    <property type="evidence" value="ECO:0007669"/>
    <property type="project" value="UniProtKB-KW"/>
</dbReference>
<evidence type="ECO:0000256" key="6">
    <source>
        <dbReference type="ARBA" id="ARBA00022679"/>
    </source>
</evidence>
<dbReference type="InterPro" id="IPR040072">
    <property type="entry name" value="Methyltransferase_A"/>
</dbReference>
<evidence type="ECO:0000256" key="2">
    <source>
        <dbReference type="ARBA" id="ARBA00004496"/>
    </source>
</evidence>
<dbReference type="GO" id="GO:0070475">
    <property type="term" value="P:rRNA base methylation"/>
    <property type="evidence" value="ECO:0007669"/>
    <property type="project" value="TreeGrafter"/>
</dbReference>
<evidence type="ECO:0000256" key="4">
    <source>
        <dbReference type="ARBA" id="ARBA00022490"/>
    </source>
</evidence>
<dbReference type="Proteomes" id="UP000184207">
    <property type="component" value="Unassembled WGS sequence"/>
</dbReference>
<name>A0A1M7RTQ4_FERGO</name>
<dbReference type="InterPro" id="IPR007197">
    <property type="entry name" value="rSAM"/>
</dbReference>
<dbReference type="InterPro" id="IPR013785">
    <property type="entry name" value="Aldolase_TIM"/>
</dbReference>
<evidence type="ECO:0000256" key="7">
    <source>
        <dbReference type="ARBA" id="ARBA00022691"/>
    </source>
</evidence>
<dbReference type="InterPro" id="IPR004383">
    <property type="entry name" value="rRNA_lsu_MTrfase_RlmN/Cfr"/>
</dbReference>
<keyword evidence="4" id="KW-0963">Cytoplasm</keyword>
<dbReference type="AlphaFoldDB" id="A0A1M7RTQ4"/>
<evidence type="ECO:0000313" key="12">
    <source>
        <dbReference type="Proteomes" id="UP000184207"/>
    </source>
</evidence>
<keyword evidence="10" id="KW-0411">Iron-sulfur</keyword>
<proteinExistence type="predicted"/>
<dbReference type="EMBL" id="FRDJ01000001">
    <property type="protein sequence ID" value="SHN49516.1"/>
    <property type="molecule type" value="Genomic_DNA"/>
</dbReference>
<keyword evidence="9" id="KW-0408">Iron</keyword>
<keyword evidence="5 11" id="KW-0489">Methyltransferase</keyword>
<dbReference type="GO" id="GO:0030488">
    <property type="term" value="P:tRNA methylation"/>
    <property type="evidence" value="ECO:0007669"/>
    <property type="project" value="TreeGrafter"/>
</dbReference>
<reference evidence="12" key="1">
    <citation type="submission" date="2016-12" db="EMBL/GenBank/DDBJ databases">
        <authorList>
            <person name="Varghese N."/>
            <person name="Submissions S."/>
        </authorList>
    </citation>
    <scope>NUCLEOTIDE SEQUENCE [LARGE SCALE GENOMIC DNA]</scope>
    <source>
        <strain evidence="12">DSM 13020</strain>
    </source>
</reference>
<accession>A0A1M7RTQ4</accession>
<evidence type="ECO:0000256" key="3">
    <source>
        <dbReference type="ARBA" id="ARBA00022485"/>
    </source>
</evidence>
<dbReference type="SFLD" id="SFLDS00029">
    <property type="entry name" value="Radical_SAM"/>
    <property type="match status" value="1"/>
</dbReference>
<dbReference type="PANTHER" id="PTHR30544">
    <property type="entry name" value="23S RRNA METHYLTRANSFERASE"/>
    <property type="match status" value="1"/>
</dbReference>
<dbReference type="PANTHER" id="PTHR30544:SF5">
    <property type="entry name" value="RADICAL SAM CORE DOMAIN-CONTAINING PROTEIN"/>
    <property type="match status" value="1"/>
</dbReference>
<keyword evidence="6 11" id="KW-0808">Transferase</keyword>
<dbReference type="SUPFAM" id="SSF102114">
    <property type="entry name" value="Radical SAM enzymes"/>
    <property type="match status" value="1"/>
</dbReference>
<comment type="cofactor">
    <cofactor evidence="1">
        <name>[4Fe-4S] cluster</name>
        <dbReference type="ChEBI" id="CHEBI:49883"/>
    </cofactor>
</comment>
<evidence type="ECO:0000256" key="1">
    <source>
        <dbReference type="ARBA" id="ARBA00001966"/>
    </source>
</evidence>
<dbReference type="GO" id="GO:0051539">
    <property type="term" value="F:4 iron, 4 sulfur cluster binding"/>
    <property type="evidence" value="ECO:0007669"/>
    <property type="project" value="UniProtKB-KW"/>
</dbReference>
<protein>
    <submittedName>
        <fullName evidence="11">23S rRNA (Adenine2503-C2)-methyltransferase</fullName>
    </submittedName>
</protein>
<organism evidence="11 12">
    <name type="scientific">Fervidobacterium gondwanense DSM 13020</name>
    <dbReference type="NCBI Taxonomy" id="1121883"/>
    <lineage>
        <taxon>Bacteria</taxon>
        <taxon>Thermotogati</taxon>
        <taxon>Thermotogota</taxon>
        <taxon>Thermotogae</taxon>
        <taxon>Thermotogales</taxon>
        <taxon>Fervidobacteriaceae</taxon>
        <taxon>Fervidobacterium</taxon>
    </lineage>
</organism>
<dbReference type="GO" id="GO:0005737">
    <property type="term" value="C:cytoplasm"/>
    <property type="evidence" value="ECO:0007669"/>
    <property type="project" value="UniProtKB-SubCell"/>
</dbReference>
<dbReference type="GO" id="GO:0008173">
    <property type="term" value="F:RNA methyltransferase activity"/>
    <property type="evidence" value="ECO:0007669"/>
    <property type="project" value="InterPro"/>
</dbReference>
<dbReference type="Gene3D" id="3.20.20.70">
    <property type="entry name" value="Aldolase class I"/>
    <property type="match status" value="1"/>
</dbReference>
<dbReference type="PIRSF" id="PIRSF006004">
    <property type="entry name" value="CHP00048"/>
    <property type="match status" value="1"/>
</dbReference>
<dbReference type="STRING" id="1121883.SAMN02745226_00140"/>
<sequence length="326" mass="37085">MDMGSLMNDLKEFKVIESYGREDIAMVYLAESKDGALIEFVESVQPPIPREKKWVLIVSTMDGCPVGCMMCDAGGYYRRKLSKEEILSQILYLTNKRFGSYIPVEKFKIQFARVGEPALNDTVLDVLEELPSILNAPGLMPSISTVAPIGRDSWFERLLEIKNRLYVGRFQMQFSIHSTDAEQRDKIIPVKKWNFERMASYGERFVCEGDRKVTLNFALAQENVADADVIIKYFNPEKFLIKITPVNPTYRAVENGLNSDVDDNGLVLKHRTFVEKLRENGFEVIISVGELEENKIGSNCGQYVQRHLAAQRKLDGAYLFVNAKGE</sequence>
<evidence type="ECO:0000256" key="9">
    <source>
        <dbReference type="ARBA" id="ARBA00023004"/>
    </source>
</evidence>
<keyword evidence="3" id="KW-0004">4Fe-4S</keyword>
<gene>
    <name evidence="11" type="ORF">SAMN02745226_00140</name>
</gene>
<dbReference type="InterPro" id="IPR058240">
    <property type="entry name" value="rSAM_sf"/>
</dbReference>
<comment type="subcellular location">
    <subcellularLocation>
        <location evidence="2">Cytoplasm</location>
    </subcellularLocation>
</comment>
<keyword evidence="8" id="KW-0479">Metal-binding</keyword>
<evidence type="ECO:0000313" key="11">
    <source>
        <dbReference type="EMBL" id="SHN49516.1"/>
    </source>
</evidence>
<evidence type="ECO:0000256" key="8">
    <source>
        <dbReference type="ARBA" id="ARBA00022723"/>
    </source>
</evidence>
<keyword evidence="7" id="KW-0949">S-adenosyl-L-methionine</keyword>
<evidence type="ECO:0000256" key="10">
    <source>
        <dbReference type="ARBA" id="ARBA00023014"/>
    </source>
</evidence>